<organism evidence="2">
    <name type="scientific">Streptantibioticus silvisoli</name>
    <dbReference type="NCBI Taxonomy" id="2705255"/>
    <lineage>
        <taxon>Bacteria</taxon>
        <taxon>Bacillati</taxon>
        <taxon>Actinomycetota</taxon>
        <taxon>Actinomycetes</taxon>
        <taxon>Kitasatosporales</taxon>
        <taxon>Streptomycetaceae</taxon>
        <taxon>Streptantibioticus</taxon>
    </lineage>
</organism>
<evidence type="ECO:0000256" key="1">
    <source>
        <dbReference type="SAM" id="MobiDB-lite"/>
    </source>
</evidence>
<protein>
    <submittedName>
        <fullName evidence="2">Uncharacterized protein</fullName>
    </submittedName>
</protein>
<gene>
    <name evidence="2" type="ORF">POF50_003515</name>
</gene>
<accession>A0AA90GUW9</accession>
<comment type="caution">
    <text evidence="2">The sequence shown here is derived from an EMBL/GenBank/DDBJ whole genome shotgun (WGS) entry which is preliminary data.</text>
</comment>
<feature type="compositionally biased region" description="Low complexity" evidence="1">
    <location>
        <begin position="98"/>
        <end position="111"/>
    </location>
</feature>
<dbReference type="EMBL" id="JABXJJ020000003">
    <property type="protein sequence ID" value="MDI5968424.1"/>
    <property type="molecule type" value="Genomic_DNA"/>
</dbReference>
<sequence length="111" mass="11099">MSGPTGRPPRGAVRRYACRALLVTTGAGLLLGGTGGVSYANDDSPPATESRGAAFSLIDNSHADSWLEVDRTLNQQLGSGTAGSDHDGAEVSVSDSPATATAPVGTATQAE</sequence>
<reference evidence="2" key="1">
    <citation type="submission" date="2023-05" db="EMBL/GenBank/DDBJ databases">
        <title>Streptantibioticus silvisoli sp. nov., acidotolerant actinomycetes 1 from pine litter.</title>
        <authorList>
            <person name="Swiecimska M."/>
            <person name="Golinska P."/>
            <person name="Sangal V."/>
            <person name="Wachnowicz B."/>
            <person name="Goodfellow M."/>
        </authorList>
    </citation>
    <scope>NUCLEOTIDE SEQUENCE</scope>
    <source>
        <strain evidence="2">SL13</strain>
    </source>
</reference>
<dbReference type="RefSeq" id="WP_271317986.1">
    <property type="nucleotide sequence ID" value="NZ_JABXJJ020000003.1"/>
</dbReference>
<proteinExistence type="predicted"/>
<name>A0AA90GUW9_9ACTN</name>
<evidence type="ECO:0000313" key="2">
    <source>
        <dbReference type="EMBL" id="MDI5968424.1"/>
    </source>
</evidence>
<dbReference type="AlphaFoldDB" id="A0AA90GUW9"/>
<feature type="region of interest" description="Disordered" evidence="1">
    <location>
        <begin position="76"/>
        <end position="111"/>
    </location>
</feature>